<evidence type="ECO:0000313" key="2">
    <source>
        <dbReference type="Proteomes" id="UP000257039"/>
    </source>
</evidence>
<accession>A0A4P9VW44</accession>
<organism evidence="1 2">
    <name type="scientific">Zooshikella ganghwensis</name>
    <dbReference type="NCBI Taxonomy" id="202772"/>
    <lineage>
        <taxon>Bacteria</taxon>
        <taxon>Pseudomonadati</taxon>
        <taxon>Pseudomonadota</taxon>
        <taxon>Gammaproteobacteria</taxon>
        <taxon>Oceanospirillales</taxon>
        <taxon>Zooshikellaceae</taxon>
        <taxon>Zooshikella</taxon>
    </lineage>
</organism>
<reference evidence="1 2" key="1">
    <citation type="submission" date="2017-04" db="EMBL/GenBank/DDBJ databases">
        <title>Draft genome sequence of Zooshikella ganghwensis VG4 isolated from Red Sea sediments.</title>
        <authorList>
            <person name="Rehman Z."/>
            <person name="Alam I."/>
            <person name="Kamau A."/>
            <person name="Bajic V."/>
            <person name="Leiknes T."/>
        </authorList>
    </citation>
    <scope>NUCLEOTIDE SEQUENCE [LARGE SCALE GENOMIC DNA]</scope>
    <source>
        <strain evidence="1 2">VG4</strain>
    </source>
</reference>
<protein>
    <submittedName>
        <fullName evidence="1">Uncharacterized protein</fullName>
    </submittedName>
</protein>
<dbReference type="Proteomes" id="UP000257039">
    <property type="component" value="Unassembled WGS sequence"/>
</dbReference>
<gene>
    <name evidence="1" type="ORF">B9G39_23135</name>
</gene>
<sequence length="151" mass="17427">MNTEHEKGTPAAPDHLGPNIYVSNVFNSGYKLKGTNFKLSNFVWEKAISSYEELLGKRVTALEGTLADKNLENFHFEFVAAREKNLYSNQKAWALEAMKKVSFGRVREELGYKNWNINITDFKNKIYIRDGKEYILREVPDLVEAQAFKDN</sequence>
<comment type="caution">
    <text evidence="1">The sequence shown here is derived from an EMBL/GenBank/DDBJ whole genome shotgun (WGS) entry which is preliminary data.</text>
</comment>
<dbReference type="RefSeq" id="WP_094788922.1">
    <property type="nucleotide sequence ID" value="NZ_NDXW01000001.1"/>
</dbReference>
<proteinExistence type="predicted"/>
<keyword evidence="2" id="KW-1185">Reference proteome</keyword>
<evidence type="ECO:0000313" key="1">
    <source>
        <dbReference type="EMBL" id="RDH46110.1"/>
    </source>
</evidence>
<dbReference type="AlphaFoldDB" id="A0A4P9VW44"/>
<dbReference type="EMBL" id="NDXW01000001">
    <property type="protein sequence ID" value="RDH46110.1"/>
    <property type="molecule type" value="Genomic_DNA"/>
</dbReference>
<name>A0A4P9VW44_9GAMM</name>